<dbReference type="AlphaFoldDB" id="A0A674CGH5"/>
<feature type="region of interest" description="Disordered" evidence="5">
    <location>
        <begin position="723"/>
        <end position="1152"/>
    </location>
</feature>
<evidence type="ECO:0000313" key="6">
    <source>
        <dbReference type="Ensembl" id="ENSSTUP00000082533.1"/>
    </source>
</evidence>
<feature type="compositionally biased region" description="Gly residues" evidence="5">
    <location>
        <begin position="18"/>
        <end position="30"/>
    </location>
</feature>
<feature type="compositionally biased region" description="Basic and acidic residues" evidence="5">
    <location>
        <begin position="129"/>
        <end position="140"/>
    </location>
</feature>
<dbReference type="OMA" id="QPPYQMR"/>
<feature type="compositionally biased region" description="Polar residues" evidence="5">
    <location>
        <begin position="950"/>
        <end position="963"/>
    </location>
</feature>
<dbReference type="KEGG" id="stru:115166630"/>
<feature type="region of interest" description="Disordered" evidence="5">
    <location>
        <begin position="659"/>
        <end position="684"/>
    </location>
</feature>
<feature type="compositionally biased region" description="Polar residues" evidence="5">
    <location>
        <begin position="910"/>
        <end position="927"/>
    </location>
</feature>
<gene>
    <name evidence="6" type="primary">LOC115166630</name>
</gene>
<feature type="region of interest" description="Disordered" evidence="5">
    <location>
        <begin position="1"/>
        <end position="80"/>
    </location>
</feature>
<sequence length="1152" mass="124780">METERGHMSVRRGVSWSPGGGRKPLQGGQGKDVDTGNRESDASWERRDYRGIKGQLTSTSTNQLARKTNLTRSASLSEKELKEARVRSQIIAAQLTVPSGCSNSRGVQLFNRRQQRVNAFTLESCGERTREEEREARDGNTRNNNLTWEEERGGPSEGTEKDVQLNWKNSVGTKQPLWSPPSGSEVTGSDIMKDPGDEHIYEEVETVTQERHFQPVNERQGEEEERSGEREREEIYEDIEGEVKDEIIPVNDNNTGPVREEVGMNRGSYTYSKAPPETRNGFHSTQGSAGEIQNGGRISMSLSRQAPTIVNRTARPFFSPPTVQPKSPEARSPVMDNNIPPAPSYPTPTLPPASSDSTRPLPPFTATRTVAFSPPPPPPSYPMPPLPAFPIHPPPPSQSLSSPPPMSTVMFPRSTPVPQYNPPSTAASVAQYLPPNPPVTHNIPPPGSPRPNTFVPFTPQPIGQQNQQQLIKTGILEEGAAAIRRSSTARKSMFTFKEKSVMAPNPELLSLVQGNDDRKKHGLRSVPDPAPEEELLALGAEASNFLAREEVKAEAANVPEWSSCLKSSRTREPRGQHQPEQTLTNASGKGAELFAKRQSRMEKYVVENQNVSGGGGGQMRSPSPTASLPPSWVYPSNMPGRVKAIANNTDLSARLTRTLQTPQPANRRPSQQASTQAPVLAEPPLENGCTKLEMDLSRHQPYQLNSSLFIFNPVQDSTSTLLSALPRGAPQPPKPLVSSEAYSRQASLPSSNPPSHNYNSLPRFRPTLSPSLQPPLGGIGGGDYYPSQQGGTPQLRDTRITSPVSAFSPERVASPRSSVQAPRPTFSAKRAGIEPQTRKESPPTPTHTTPTPTRTPQFTRRFSSPEGPPTPSGVRPPTPQTTITTSSSSRPPHQGTSTPTSPVSPPWETRCQSPAVVNQTTKPFSTASLSRPKPSTTTSPISPVSPWGSRCQSPNINQTTKPFSTIISNSSSSRPSHQGTITSPLSPSPLSPPWGSRCQSPIVSPSPNNSKANHRLLAKNIINAAKRKNSPSPGALSGHNLPISPLGGITTHQHHQGYDHSSSSSKPPFSPYQSRAMGCQSPPFASPPPTPTGVIRSPVRLYNTRSLTDSDASVESEDSGLRSPGLQRTHNTSPRGWGGSLRVKRGSFGTDL</sequence>
<protein>
    <submittedName>
        <fullName evidence="6">Synaptopodin-like</fullName>
    </submittedName>
</protein>
<dbReference type="RefSeq" id="XP_029576257.1">
    <property type="nucleotide sequence ID" value="XM_029720397.1"/>
</dbReference>
<feature type="compositionally biased region" description="Polar residues" evidence="5">
    <location>
        <begin position="578"/>
        <end position="587"/>
    </location>
</feature>
<evidence type="ECO:0000256" key="4">
    <source>
        <dbReference type="ARBA" id="ARBA00038161"/>
    </source>
</evidence>
<dbReference type="InterPro" id="IPR051976">
    <property type="entry name" value="Synaptopodin_domain"/>
</dbReference>
<feature type="compositionally biased region" description="Polar residues" evidence="5">
    <location>
        <begin position="55"/>
        <end position="76"/>
    </location>
</feature>
<feature type="compositionally biased region" description="Low complexity" evidence="5">
    <location>
        <begin position="928"/>
        <end position="946"/>
    </location>
</feature>
<evidence type="ECO:0000256" key="2">
    <source>
        <dbReference type="ARBA" id="ARBA00022490"/>
    </source>
</evidence>
<keyword evidence="7" id="KW-1185">Reference proteome</keyword>
<feature type="compositionally biased region" description="Basic and acidic residues" evidence="5">
    <location>
        <begin position="191"/>
        <end position="213"/>
    </location>
</feature>
<dbReference type="Ensembl" id="ENSSTUT00000087807.1">
    <property type="protein sequence ID" value="ENSSTUP00000082533.1"/>
    <property type="gene ID" value="ENSSTUG00000036283.1"/>
</dbReference>
<feature type="region of interest" description="Disordered" evidence="5">
    <location>
        <begin position="563"/>
        <end position="587"/>
    </location>
</feature>
<dbReference type="GO" id="GO:0015629">
    <property type="term" value="C:actin cytoskeleton"/>
    <property type="evidence" value="ECO:0007669"/>
    <property type="project" value="TreeGrafter"/>
</dbReference>
<reference evidence="6" key="1">
    <citation type="submission" date="2025-08" db="UniProtKB">
        <authorList>
            <consortium name="Ensembl"/>
        </authorList>
    </citation>
    <scope>IDENTIFICATION</scope>
</reference>
<feature type="compositionally biased region" description="Low complexity" evidence="5">
    <location>
        <begin position="964"/>
        <end position="976"/>
    </location>
</feature>
<proteinExistence type="inferred from homology"/>
<feature type="compositionally biased region" description="Basic and acidic residues" evidence="5">
    <location>
        <begin position="31"/>
        <end position="51"/>
    </location>
</feature>
<accession>A0A674CGH5</accession>
<comment type="similarity">
    <text evidence="4">Belongs to the synaptopodin family.</text>
</comment>
<keyword evidence="3" id="KW-0597">Phosphoprotein</keyword>
<feature type="compositionally biased region" description="Polar residues" evidence="5">
    <location>
        <begin position="659"/>
        <end position="677"/>
    </location>
</feature>
<dbReference type="Proteomes" id="UP000472277">
    <property type="component" value="Chromosome 3"/>
</dbReference>
<comment type="subcellular location">
    <subcellularLocation>
        <location evidence="1">Cytoplasm</location>
    </subcellularLocation>
</comment>
<dbReference type="PANTHER" id="PTHR24217">
    <property type="entry name" value="PUTATIVE-RELATED"/>
    <property type="match status" value="1"/>
</dbReference>
<feature type="compositionally biased region" description="Low complexity" evidence="5">
    <location>
        <begin position="880"/>
        <end position="901"/>
    </location>
</feature>
<feature type="compositionally biased region" description="Pro residues" evidence="5">
    <location>
        <begin position="866"/>
        <end position="879"/>
    </location>
</feature>
<feature type="compositionally biased region" description="Polar residues" evidence="5">
    <location>
        <begin position="997"/>
        <end position="1011"/>
    </location>
</feature>
<feature type="compositionally biased region" description="Pro residues" evidence="5">
    <location>
        <begin position="434"/>
        <end position="449"/>
    </location>
</feature>
<feature type="compositionally biased region" description="Polar residues" evidence="5">
    <location>
        <begin position="416"/>
        <end position="428"/>
    </location>
</feature>
<feature type="region of interest" description="Disordered" evidence="5">
    <location>
        <begin position="129"/>
        <end position="294"/>
    </location>
</feature>
<dbReference type="GO" id="GO:0005634">
    <property type="term" value="C:nucleus"/>
    <property type="evidence" value="ECO:0007669"/>
    <property type="project" value="TreeGrafter"/>
</dbReference>
<dbReference type="GO" id="GO:0032233">
    <property type="term" value="P:positive regulation of actin filament bundle assembly"/>
    <property type="evidence" value="ECO:0007669"/>
    <property type="project" value="TreeGrafter"/>
</dbReference>
<dbReference type="FunCoup" id="A0A674CGH5">
    <property type="interactions" value="836"/>
</dbReference>
<feature type="compositionally biased region" description="Pro residues" evidence="5">
    <location>
        <begin position="340"/>
        <end position="351"/>
    </location>
</feature>
<dbReference type="GeneID" id="115166630"/>
<feature type="compositionally biased region" description="Low complexity" evidence="5">
    <location>
        <begin position="747"/>
        <end position="762"/>
    </location>
</feature>
<keyword evidence="2" id="KW-0963">Cytoplasm</keyword>
<dbReference type="PANTHER" id="PTHR24217:SF13">
    <property type="entry name" value="SYNAPTOPODIN"/>
    <property type="match status" value="1"/>
</dbReference>
<evidence type="ECO:0000256" key="5">
    <source>
        <dbReference type="SAM" id="MobiDB-lite"/>
    </source>
</evidence>
<dbReference type="InParanoid" id="A0A674CGH5"/>
<evidence type="ECO:0000313" key="7">
    <source>
        <dbReference type="Proteomes" id="UP000472277"/>
    </source>
</evidence>
<feature type="compositionally biased region" description="Basic and acidic residues" evidence="5">
    <location>
        <begin position="149"/>
        <end position="163"/>
    </location>
</feature>
<feature type="region of interest" description="Disordered" evidence="5">
    <location>
        <begin position="310"/>
        <end position="461"/>
    </location>
</feature>
<dbReference type="GeneTree" id="ENSGT00950000183054"/>
<name>A0A674CGH5_SALTR</name>
<reference evidence="6" key="2">
    <citation type="submission" date="2025-09" db="UniProtKB">
        <authorList>
            <consortium name="Ensembl"/>
        </authorList>
    </citation>
    <scope>IDENTIFICATION</scope>
</reference>
<organism evidence="6 7">
    <name type="scientific">Salmo trutta</name>
    <name type="common">Brown trout</name>
    <dbReference type="NCBI Taxonomy" id="8032"/>
    <lineage>
        <taxon>Eukaryota</taxon>
        <taxon>Metazoa</taxon>
        <taxon>Chordata</taxon>
        <taxon>Craniata</taxon>
        <taxon>Vertebrata</taxon>
        <taxon>Euteleostomi</taxon>
        <taxon>Actinopterygii</taxon>
        <taxon>Neopterygii</taxon>
        <taxon>Teleostei</taxon>
        <taxon>Protacanthopterygii</taxon>
        <taxon>Salmoniformes</taxon>
        <taxon>Salmonidae</taxon>
        <taxon>Salmoninae</taxon>
        <taxon>Salmo</taxon>
    </lineage>
</organism>
<feature type="compositionally biased region" description="Pro residues" evidence="5">
    <location>
        <begin position="373"/>
        <end position="406"/>
    </location>
</feature>
<dbReference type="OrthoDB" id="8943025at2759"/>
<feature type="compositionally biased region" description="Low complexity" evidence="5">
    <location>
        <begin position="1061"/>
        <end position="1074"/>
    </location>
</feature>
<dbReference type="GO" id="GO:0003779">
    <property type="term" value="F:actin binding"/>
    <property type="evidence" value="ECO:0007669"/>
    <property type="project" value="TreeGrafter"/>
</dbReference>
<dbReference type="GO" id="GO:0030018">
    <property type="term" value="C:Z disc"/>
    <property type="evidence" value="ECO:0007669"/>
    <property type="project" value="TreeGrafter"/>
</dbReference>
<evidence type="ECO:0000256" key="3">
    <source>
        <dbReference type="ARBA" id="ARBA00022553"/>
    </source>
</evidence>
<feature type="compositionally biased region" description="Low complexity" evidence="5">
    <location>
        <begin position="846"/>
        <end position="861"/>
    </location>
</feature>
<evidence type="ECO:0000256" key="1">
    <source>
        <dbReference type="ARBA" id="ARBA00004496"/>
    </source>
</evidence>